<dbReference type="STRING" id="396588.Tgr7_0585"/>
<proteinExistence type="predicted"/>
<dbReference type="Proteomes" id="UP000002383">
    <property type="component" value="Chromosome"/>
</dbReference>
<reference evidence="1 2" key="1">
    <citation type="journal article" date="2011" name="Stand. Genomic Sci.">
        <title>Complete genome sequence of 'Thioalkalivibrio sulfidophilus' HL-EbGr7.</title>
        <authorList>
            <person name="Muyzer G."/>
            <person name="Sorokin D.Y."/>
            <person name="Mavromatis K."/>
            <person name="Lapidus A."/>
            <person name="Clum A."/>
            <person name="Ivanova N."/>
            <person name="Pati A."/>
            <person name="d'Haeseleer P."/>
            <person name="Woyke T."/>
            <person name="Kyrpides N.C."/>
        </authorList>
    </citation>
    <scope>NUCLEOTIDE SEQUENCE [LARGE SCALE GENOMIC DNA]</scope>
    <source>
        <strain evidence="1 2">HL-EbGR7</strain>
    </source>
</reference>
<dbReference type="InterPro" id="IPR016875">
    <property type="entry name" value="UCP028200"/>
</dbReference>
<dbReference type="KEGG" id="tgr:Tgr7_0585"/>
<gene>
    <name evidence="1" type="ordered locus">Tgr7_0585</name>
</gene>
<protein>
    <recommendedName>
        <fullName evidence="3">Lipoprotein</fullName>
    </recommendedName>
</protein>
<evidence type="ECO:0000313" key="1">
    <source>
        <dbReference type="EMBL" id="ACL71682.1"/>
    </source>
</evidence>
<organism evidence="1 2">
    <name type="scientific">Thioalkalivibrio sulfidiphilus (strain HL-EbGR7)</name>
    <dbReference type="NCBI Taxonomy" id="396588"/>
    <lineage>
        <taxon>Bacteria</taxon>
        <taxon>Pseudomonadati</taxon>
        <taxon>Pseudomonadota</taxon>
        <taxon>Gammaproteobacteria</taxon>
        <taxon>Chromatiales</taxon>
        <taxon>Ectothiorhodospiraceae</taxon>
        <taxon>Thioalkalivibrio</taxon>
    </lineage>
</organism>
<sequence precursor="true">MNRILRLLVLAVLLLGLSGCTVRFVYNQLDWLAPWYLRNYVTLDDAQRAMLDERLAVRLDWHCSSELPRYAQWLRSVEADLRAGEVSAQRLSAHLEVAEIFLRSLGSRLPPDAAALLVTFSDVQIEELFENLEDRLADNRKEFVDKPAEVLQQERAERIERRLRRWLGRLNTAQQARLEAWSVGLAPFGEPWLENRARWQADLREAIEGLRHDPLALEARLETLLVYPERGWSEEYRTRMDFNREQTLALLVDLYRLSSERQRERLISRIGSLARDFERLSCAVETAA</sequence>
<dbReference type="PROSITE" id="PS51257">
    <property type="entry name" value="PROKAR_LIPOPROTEIN"/>
    <property type="match status" value="1"/>
</dbReference>
<dbReference type="eggNOG" id="ENOG5032RT1">
    <property type="taxonomic scope" value="Bacteria"/>
</dbReference>
<dbReference type="RefSeq" id="WP_012637170.1">
    <property type="nucleotide sequence ID" value="NC_011901.1"/>
</dbReference>
<dbReference type="Pfam" id="PF19795">
    <property type="entry name" value="DUF6279"/>
    <property type="match status" value="1"/>
</dbReference>
<dbReference type="HOGENOM" id="CLU_061560_0_0_6"/>
<accession>B8GLS9</accession>
<evidence type="ECO:0000313" key="2">
    <source>
        <dbReference type="Proteomes" id="UP000002383"/>
    </source>
</evidence>
<dbReference type="OrthoDB" id="5767052at2"/>
<dbReference type="PIRSF" id="PIRSF028200">
    <property type="entry name" value="UCP028200"/>
    <property type="match status" value="1"/>
</dbReference>
<dbReference type="EMBL" id="CP001339">
    <property type="protein sequence ID" value="ACL71682.1"/>
    <property type="molecule type" value="Genomic_DNA"/>
</dbReference>
<evidence type="ECO:0008006" key="3">
    <source>
        <dbReference type="Google" id="ProtNLM"/>
    </source>
</evidence>
<keyword evidence="2" id="KW-1185">Reference proteome</keyword>
<dbReference type="AlphaFoldDB" id="B8GLS9"/>
<name>B8GLS9_THISH</name>